<dbReference type="EMBL" id="JYDP01000558">
    <property type="protein sequence ID" value="KRZ00166.1"/>
    <property type="molecule type" value="Genomic_DNA"/>
</dbReference>
<reference evidence="1 2" key="1">
    <citation type="submission" date="2015-01" db="EMBL/GenBank/DDBJ databases">
        <title>Evolution of Trichinella species and genotypes.</title>
        <authorList>
            <person name="Korhonen P.K."/>
            <person name="Edoardo P."/>
            <person name="Giuseppe L.R."/>
            <person name="Gasser R.B."/>
        </authorList>
    </citation>
    <scope>NUCLEOTIDE SEQUENCE [LARGE SCALE GENOMIC DNA]</scope>
    <source>
        <strain evidence="1">ISS1029</strain>
    </source>
</reference>
<dbReference type="Proteomes" id="UP000055024">
    <property type="component" value="Unassembled WGS sequence"/>
</dbReference>
<evidence type="ECO:0000313" key="2">
    <source>
        <dbReference type="Proteomes" id="UP000055024"/>
    </source>
</evidence>
<accession>A0A0V1GPG9</accession>
<proteinExistence type="predicted"/>
<gene>
    <name evidence="1" type="ORF">T11_11402</name>
</gene>
<organism evidence="1 2">
    <name type="scientific">Trichinella zimbabwensis</name>
    <dbReference type="NCBI Taxonomy" id="268475"/>
    <lineage>
        <taxon>Eukaryota</taxon>
        <taxon>Metazoa</taxon>
        <taxon>Ecdysozoa</taxon>
        <taxon>Nematoda</taxon>
        <taxon>Enoplea</taxon>
        <taxon>Dorylaimia</taxon>
        <taxon>Trichinellida</taxon>
        <taxon>Trichinellidae</taxon>
        <taxon>Trichinella</taxon>
    </lineage>
</organism>
<evidence type="ECO:0000313" key="1">
    <source>
        <dbReference type="EMBL" id="KRZ00166.1"/>
    </source>
</evidence>
<comment type="caution">
    <text evidence="1">The sequence shown here is derived from an EMBL/GenBank/DDBJ whole genome shotgun (WGS) entry which is preliminary data.</text>
</comment>
<name>A0A0V1GPG9_9BILA</name>
<sequence>MTGIDLEKSMNYNEPGRTLRESSFVEIVALRSVIEYVTEMSKRFPLLKCKHPGSVLRELQRG</sequence>
<dbReference type="AlphaFoldDB" id="A0A0V1GPG9"/>
<protein>
    <submittedName>
        <fullName evidence="1">Uncharacterized protein</fullName>
    </submittedName>
</protein>
<keyword evidence="2" id="KW-1185">Reference proteome</keyword>